<proteinExistence type="predicted"/>
<gene>
    <name evidence="1" type="ORF">THMIRHAM_13740</name>
</gene>
<evidence type="ECO:0000313" key="1">
    <source>
        <dbReference type="EMBL" id="BCN93589.1"/>
    </source>
</evidence>
<evidence type="ECO:0008006" key="3">
    <source>
        <dbReference type="Google" id="ProtNLM"/>
    </source>
</evidence>
<sequence length="182" mass="20529">MAVLIEGYSIVINKEQALKNQKALDALGSVEGTLHPTAICSDEDLLRIGFLDLKQANEFLAALEGGGLETSKDMVMLTQFGESEMPCDWLSTQFTKLKDNTLICLASKVSSKPVKGVAMPKGWSLETSLLKRYYEERINYMHEGYRLLREEPMHSVYKHNQTGNEVRLLRLTVKEMAESELQ</sequence>
<dbReference type="Proteomes" id="UP001054820">
    <property type="component" value="Chromosome"/>
</dbReference>
<protein>
    <recommendedName>
        <fullName evidence="3">GyrI-like small molecule binding domain-containing protein</fullName>
    </recommendedName>
</protein>
<accession>A0ABN6D0X6</accession>
<organism evidence="1 2">
    <name type="scientific">Thiomicrorhabdus immobilis</name>
    <dbReference type="NCBI Taxonomy" id="2791037"/>
    <lineage>
        <taxon>Bacteria</taxon>
        <taxon>Pseudomonadati</taxon>
        <taxon>Pseudomonadota</taxon>
        <taxon>Gammaproteobacteria</taxon>
        <taxon>Thiotrichales</taxon>
        <taxon>Piscirickettsiaceae</taxon>
        <taxon>Thiomicrorhabdus</taxon>
    </lineage>
</organism>
<dbReference type="EMBL" id="AP024202">
    <property type="protein sequence ID" value="BCN93589.1"/>
    <property type="molecule type" value="Genomic_DNA"/>
</dbReference>
<evidence type="ECO:0000313" key="2">
    <source>
        <dbReference type="Proteomes" id="UP001054820"/>
    </source>
</evidence>
<name>A0ABN6D0X6_9GAMM</name>
<reference evidence="1" key="1">
    <citation type="journal article" date="2022" name="Arch. Microbiol.">
        <title>Thiomicrorhabdus immobilis sp. nov., a mesophilic sulfur-oxidizing bacterium isolated from sediment of a brackish lake in northern Japan.</title>
        <authorList>
            <person name="Kojima H."/>
            <person name="Mochizuki J."/>
            <person name="Kanda M."/>
            <person name="Watanabe T."/>
            <person name="Fukui M."/>
        </authorList>
    </citation>
    <scope>NUCLEOTIDE SEQUENCE</scope>
    <source>
        <strain evidence="1">Am19</strain>
    </source>
</reference>
<keyword evidence="2" id="KW-1185">Reference proteome</keyword>
<dbReference type="RefSeq" id="WP_237260821.1">
    <property type="nucleotide sequence ID" value="NZ_AP024202.1"/>
</dbReference>